<dbReference type="AlphaFoldDB" id="A0A9N8HT59"/>
<dbReference type="Gene3D" id="3.30.200.20">
    <property type="entry name" value="Phosphorylase Kinase, domain 1"/>
    <property type="match status" value="1"/>
</dbReference>
<dbReference type="InterPro" id="IPR051681">
    <property type="entry name" value="Ser/Thr_Kinases-Pseudokinases"/>
</dbReference>
<feature type="domain" description="Protein kinase" evidence="5">
    <location>
        <begin position="113"/>
        <end position="434"/>
    </location>
</feature>
<keyword evidence="3 6" id="KW-0418">Kinase</keyword>
<evidence type="ECO:0000313" key="6">
    <source>
        <dbReference type="EMBL" id="CAB9524427.1"/>
    </source>
</evidence>
<organism evidence="6 7">
    <name type="scientific">Seminavis robusta</name>
    <dbReference type="NCBI Taxonomy" id="568900"/>
    <lineage>
        <taxon>Eukaryota</taxon>
        <taxon>Sar</taxon>
        <taxon>Stramenopiles</taxon>
        <taxon>Ochrophyta</taxon>
        <taxon>Bacillariophyta</taxon>
        <taxon>Bacillariophyceae</taxon>
        <taxon>Bacillariophycidae</taxon>
        <taxon>Naviculales</taxon>
        <taxon>Naviculaceae</taxon>
        <taxon>Seminavis</taxon>
    </lineage>
</organism>
<dbReference type="SMART" id="SM00220">
    <property type="entry name" value="S_TKc"/>
    <property type="match status" value="1"/>
</dbReference>
<evidence type="ECO:0000259" key="5">
    <source>
        <dbReference type="PROSITE" id="PS50011"/>
    </source>
</evidence>
<dbReference type="GO" id="GO:0004674">
    <property type="term" value="F:protein serine/threonine kinase activity"/>
    <property type="evidence" value="ECO:0007669"/>
    <property type="project" value="TreeGrafter"/>
</dbReference>
<keyword evidence="7" id="KW-1185">Reference proteome</keyword>
<evidence type="ECO:0000313" key="7">
    <source>
        <dbReference type="Proteomes" id="UP001153069"/>
    </source>
</evidence>
<comment type="caution">
    <text evidence="6">The sequence shown here is derived from an EMBL/GenBank/DDBJ whole genome shotgun (WGS) entry which is preliminary data.</text>
</comment>
<evidence type="ECO:0000256" key="3">
    <source>
        <dbReference type="ARBA" id="ARBA00022777"/>
    </source>
</evidence>
<evidence type="ECO:0000256" key="1">
    <source>
        <dbReference type="ARBA" id="ARBA00022679"/>
    </source>
</evidence>
<accession>A0A9N8HT59</accession>
<dbReference type="PANTHER" id="PTHR44329:SF288">
    <property type="entry name" value="MITOGEN-ACTIVATED PROTEIN KINASE KINASE KINASE 20"/>
    <property type="match status" value="1"/>
</dbReference>
<reference evidence="6" key="1">
    <citation type="submission" date="2020-06" db="EMBL/GenBank/DDBJ databases">
        <authorList>
            <consortium name="Plant Systems Biology data submission"/>
        </authorList>
    </citation>
    <scope>NUCLEOTIDE SEQUENCE</scope>
    <source>
        <strain evidence="6">D6</strain>
    </source>
</reference>
<keyword evidence="4" id="KW-0067">ATP-binding</keyword>
<keyword evidence="1" id="KW-0808">Transferase</keyword>
<dbReference type="Gene3D" id="1.10.510.10">
    <property type="entry name" value="Transferase(Phosphotransferase) domain 1"/>
    <property type="match status" value="1"/>
</dbReference>
<sequence length="456" mass="50929">MRIPRRSRTFDSLPERTLVSGKGKANPISRLSERSLVRKIAGSLSVHEDDGLESVQSLSGMSESAATLSYDTDMSSDSSRCGIVGCHPVEEDSPCSLPLGLSATAALLHRKELAVDELLGVGTFSQVFALSSLKLKKAYHVLAAQEGDPAARRQLQHTKPGQLVVKHLNRRLLQRPKQFFQAALHLEREATILGQVQHPNIVQLRAVALGGTTALQSGHYNDYFLVLDRLQGTLDERIEYWRSSGNDASCSRALYAQKIRYSLQIASALHYLHSHRLIYRDVKASNCGFLPDGTLQLFDFGFCRALPPSYMGYHNDNDDQDNETFHMSLAGTTRYMAPEILQEKTYNAKADVYSFAMTVYEMMTHEKPYGDIRAHHFFECVCTNQVRPNLKKNKLPFAAAALQTLLENAWCANVTDRWSIGTVMERLRDIQCTLQQEPSNGCQRASCQRCSSPKAA</sequence>
<dbReference type="EMBL" id="CAICTM010001534">
    <property type="protein sequence ID" value="CAB9524427.1"/>
    <property type="molecule type" value="Genomic_DNA"/>
</dbReference>
<dbReference type="SUPFAM" id="SSF56112">
    <property type="entry name" value="Protein kinase-like (PK-like)"/>
    <property type="match status" value="1"/>
</dbReference>
<evidence type="ECO:0000256" key="2">
    <source>
        <dbReference type="ARBA" id="ARBA00022741"/>
    </source>
</evidence>
<dbReference type="OrthoDB" id="48004at2759"/>
<keyword evidence="2" id="KW-0547">Nucleotide-binding</keyword>
<protein>
    <submittedName>
        <fullName evidence="6">SPS1-related proline-alanine-rich protein kinase</fullName>
    </submittedName>
</protein>
<dbReference type="Pfam" id="PF00069">
    <property type="entry name" value="Pkinase"/>
    <property type="match status" value="1"/>
</dbReference>
<dbReference type="PROSITE" id="PS50011">
    <property type="entry name" value="PROTEIN_KINASE_DOM"/>
    <property type="match status" value="1"/>
</dbReference>
<dbReference type="GO" id="GO:0005524">
    <property type="term" value="F:ATP binding"/>
    <property type="evidence" value="ECO:0007669"/>
    <property type="project" value="UniProtKB-KW"/>
</dbReference>
<evidence type="ECO:0000256" key="4">
    <source>
        <dbReference type="ARBA" id="ARBA00022840"/>
    </source>
</evidence>
<gene>
    <name evidence="6" type="ORF">SEMRO_1536_G280590.1</name>
</gene>
<proteinExistence type="predicted"/>
<name>A0A9N8HT59_9STRA</name>
<dbReference type="InterPro" id="IPR000719">
    <property type="entry name" value="Prot_kinase_dom"/>
</dbReference>
<dbReference type="Proteomes" id="UP001153069">
    <property type="component" value="Unassembled WGS sequence"/>
</dbReference>
<dbReference type="InterPro" id="IPR011009">
    <property type="entry name" value="Kinase-like_dom_sf"/>
</dbReference>
<dbReference type="PANTHER" id="PTHR44329">
    <property type="entry name" value="SERINE/THREONINE-PROTEIN KINASE TNNI3K-RELATED"/>
    <property type="match status" value="1"/>
</dbReference>